<dbReference type="Proteomes" id="UP001059295">
    <property type="component" value="Chromosome"/>
</dbReference>
<dbReference type="CDD" id="cd03357">
    <property type="entry name" value="LbH_MAT_GAT"/>
    <property type="match status" value="1"/>
</dbReference>
<evidence type="ECO:0000256" key="1">
    <source>
        <dbReference type="ARBA" id="ARBA00007274"/>
    </source>
</evidence>
<dbReference type="InterPro" id="IPR024688">
    <property type="entry name" value="Mac_dom"/>
</dbReference>
<dbReference type="InterPro" id="IPR018357">
    <property type="entry name" value="Hexapep_transf_CS"/>
</dbReference>
<gene>
    <name evidence="6" type="ORF">NQ491_02995</name>
</gene>
<keyword evidence="2" id="KW-0808">Transferase</keyword>
<name>A0ABY5V0L9_9BACT</name>
<dbReference type="InterPro" id="IPR011004">
    <property type="entry name" value="Trimer_LpxA-like_sf"/>
</dbReference>
<keyword evidence="4" id="KW-0012">Acyltransferase</keyword>
<dbReference type="SUPFAM" id="SSF51161">
    <property type="entry name" value="Trimeric LpxA-like enzymes"/>
    <property type="match status" value="1"/>
</dbReference>
<reference evidence="6" key="1">
    <citation type="journal article" date="2022" name="Cell">
        <title>Design, construction, and in vivo augmentation of a complex gut microbiome.</title>
        <authorList>
            <person name="Cheng A.G."/>
            <person name="Ho P.Y."/>
            <person name="Aranda-Diaz A."/>
            <person name="Jain S."/>
            <person name="Yu F.B."/>
            <person name="Meng X."/>
            <person name="Wang M."/>
            <person name="Iakiviak M."/>
            <person name="Nagashima K."/>
            <person name="Zhao A."/>
            <person name="Murugkar P."/>
            <person name="Patil A."/>
            <person name="Atabakhsh K."/>
            <person name="Weakley A."/>
            <person name="Yan J."/>
            <person name="Brumbaugh A.R."/>
            <person name="Higginbottom S."/>
            <person name="Dimas A."/>
            <person name="Shiver A.L."/>
            <person name="Deutschbauer A."/>
            <person name="Neff N."/>
            <person name="Sonnenburg J.L."/>
            <person name="Huang K.C."/>
            <person name="Fischbach M.A."/>
        </authorList>
    </citation>
    <scope>NUCLEOTIDE SEQUENCE</scope>
    <source>
        <strain evidence="6">AP11</strain>
    </source>
</reference>
<dbReference type="EMBL" id="CP102294">
    <property type="protein sequence ID" value="UWN57760.1"/>
    <property type="molecule type" value="Genomic_DNA"/>
</dbReference>
<dbReference type="RefSeq" id="WP_019244808.1">
    <property type="nucleotide sequence ID" value="NZ_CAPH01000003.1"/>
</dbReference>
<dbReference type="PANTHER" id="PTHR23416:SF23">
    <property type="entry name" value="ACETYLTRANSFERASE C18B11.09C-RELATED"/>
    <property type="match status" value="1"/>
</dbReference>
<keyword evidence="3" id="KW-0677">Repeat</keyword>
<dbReference type="GeneID" id="82890667"/>
<evidence type="ECO:0000256" key="2">
    <source>
        <dbReference type="ARBA" id="ARBA00022679"/>
    </source>
</evidence>
<evidence type="ECO:0000256" key="3">
    <source>
        <dbReference type="ARBA" id="ARBA00022737"/>
    </source>
</evidence>
<sequence length="183" mass="20267">MTEREKMLRGEQFETLDPQLSEDRRRAAALLSRLNALSMDAPGYREALGELLPHASDECLIRPPFYCDYGYSLFIGRGVFINFNCVMLDGEPIRIGDHVLIGPAVQIYTFTHPMDFEQRRRPVESCRPVAIGDDCWIGGGAILCPGVRIGPRSVVGAGSVVVRDVEPDVVVAGNPARVVRRLK</sequence>
<proteinExistence type="inferred from homology"/>
<feature type="domain" description="Maltose/galactoside acetyltransferase" evidence="5">
    <location>
        <begin position="4"/>
        <end position="57"/>
    </location>
</feature>
<dbReference type="PROSITE" id="PS00101">
    <property type="entry name" value="HEXAPEP_TRANSFERASES"/>
    <property type="match status" value="1"/>
</dbReference>
<evidence type="ECO:0000259" key="5">
    <source>
        <dbReference type="SMART" id="SM01266"/>
    </source>
</evidence>
<dbReference type="Gene3D" id="2.160.10.10">
    <property type="entry name" value="Hexapeptide repeat proteins"/>
    <property type="match status" value="1"/>
</dbReference>
<dbReference type="SMART" id="SM01266">
    <property type="entry name" value="Mac"/>
    <property type="match status" value="1"/>
</dbReference>
<keyword evidence="7" id="KW-1185">Reference proteome</keyword>
<evidence type="ECO:0000256" key="4">
    <source>
        <dbReference type="ARBA" id="ARBA00023315"/>
    </source>
</evidence>
<evidence type="ECO:0000313" key="7">
    <source>
        <dbReference type="Proteomes" id="UP001059295"/>
    </source>
</evidence>
<dbReference type="InterPro" id="IPR001451">
    <property type="entry name" value="Hexapep"/>
</dbReference>
<dbReference type="PANTHER" id="PTHR23416">
    <property type="entry name" value="SIALIC ACID SYNTHASE-RELATED"/>
    <property type="match status" value="1"/>
</dbReference>
<comment type="similarity">
    <text evidence="1">Belongs to the transferase hexapeptide repeat family.</text>
</comment>
<dbReference type="Pfam" id="PF12464">
    <property type="entry name" value="Mac"/>
    <property type="match status" value="1"/>
</dbReference>
<dbReference type="Pfam" id="PF00132">
    <property type="entry name" value="Hexapep"/>
    <property type="match status" value="1"/>
</dbReference>
<accession>A0ABY5V0L9</accession>
<dbReference type="InterPro" id="IPR051159">
    <property type="entry name" value="Hexapeptide_acetyltransf"/>
</dbReference>
<organism evidence="6 7">
    <name type="scientific">Alistipes ihumii AP11</name>
    <dbReference type="NCBI Taxonomy" id="1211813"/>
    <lineage>
        <taxon>Bacteria</taxon>
        <taxon>Pseudomonadati</taxon>
        <taxon>Bacteroidota</taxon>
        <taxon>Bacteroidia</taxon>
        <taxon>Bacteroidales</taxon>
        <taxon>Rikenellaceae</taxon>
        <taxon>Alistipes</taxon>
    </lineage>
</organism>
<evidence type="ECO:0000313" key="6">
    <source>
        <dbReference type="EMBL" id="UWN57760.1"/>
    </source>
</evidence>
<protein>
    <submittedName>
        <fullName evidence="6">Sugar O-acetyltransferase</fullName>
    </submittedName>
</protein>